<sequence length="57" mass="6156">MTTSAILLFILFVVVIWGGLVVSSIWLARTDDDTTGELGSAPGTDDEALSHRVHQRS</sequence>
<keyword evidence="2" id="KW-1133">Transmembrane helix</keyword>
<reference evidence="3" key="1">
    <citation type="submission" date="2017-12" db="EMBL/GenBank/DDBJ databases">
        <authorList>
            <person name="Thomas-White K."/>
            <person name="Wolfe A.J."/>
        </authorList>
    </citation>
    <scope>NUCLEOTIDE SEQUENCE</scope>
    <source>
        <strain evidence="3">UMB0043</strain>
    </source>
</reference>
<keyword evidence="2" id="KW-0472">Membrane</keyword>
<dbReference type="InterPro" id="IPR031596">
    <property type="entry name" value="MaAIMP_sms"/>
</dbReference>
<evidence type="ECO:0000256" key="1">
    <source>
        <dbReference type="SAM" id="MobiDB-lite"/>
    </source>
</evidence>
<dbReference type="Proteomes" id="UP000235104">
    <property type="component" value="Unassembled WGS sequence"/>
</dbReference>
<dbReference type="Pfam" id="PF16951">
    <property type="entry name" value="MaAIMP_sms"/>
    <property type="match status" value="1"/>
</dbReference>
<evidence type="ECO:0000313" key="3">
    <source>
        <dbReference type="EMBL" id="MEM5986787.1"/>
    </source>
</evidence>
<evidence type="ECO:0000256" key="2">
    <source>
        <dbReference type="SAM" id="Phobius"/>
    </source>
</evidence>
<dbReference type="EMBL" id="PKHR02000021">
    <property type="protein sequence ID" value="MEM5986787.1"/>
    <property type="molecule type" value="Genomic_DNA"/>
</dbReference>
<keyword evidence="2" id="KW-0812">Transmembrane</keyword>
<gene>
    <name evidence="3" type="primary">metS</name>
    <name evidence="3" type="ORF">CYJ44_011575</name>
</gene>
<organism evidence="3 4">
    <name type="scientific">Corynebacterium hesseae</name>
    <dbReference type="NCBI Taxonomy" id="2913502"/>
    <lineage>
        <taxon>Bacteria</taxon>
        <taxon>Bacillati</taxon>
        <taxon>Actinomycetota</taxon>
        <taxon>Actinomycetes</taxon>
        <taxon>Mycobacteriales</taxon>
        <taxon>Corynebacteriaceae</taxon>
        <taxon>Corynebacterium</taxon>
    </lineage>
</organism>
<feature type="transmembrane region" description="Helical" evidence="2">
    <location>
        <begin position="6"/>
        <end position="28"/>
    </location>
</feature>
<dbReference type="NCBIfam" id="NF033494">
    <property type="entry name" value="NSS_import_MetS"/>
    <property type="match status" value="1"/>
</dbReference>
<proteinExistence type="predicted"/>
<feature type="region of interest" description="Disordered" evidence="1">
    <location>
        <begin position="34"/>
        <end position="57"/>
    </location>
</feature>
<keyword evidence="4" id="KW-1185">Reference proteome</keyword>
<name>A0ABU9UL44_9CORY</name>
<comment type="caution">
    <text evidence="3">The sequence shown here is derived from an EMBL/GenBank/DDBJ whole genome shotgun (WGS) entry which is preliminary data.</text>
</comment>
<protein>
    <submittedName>
        <fullName evidence="3">Methionine/alanine import NSS transporter subunit MetS</fullName>
    </submittedName>
</protein>
<evidence type="ECO:0000313" key="4">
    <source>
        <dbReference type="Proteomes" id="UP000235104"/>
    </source>
</evidence>
<accession>A0ABU9UL44</accession>
<dbReference type="NCBIfam" id="NF033493">
    <property type="entry name" value="MetS_like_NSS"/>
    <property type="match status" value="1"/>
</dbReference>
<dbReference type="RefSeq" id="WP_070533705.1">
    <property type="nucleotide sequence ID" value="NZ_JBIEIG010000066.1"/>
</dbReference>